<keyword evidence="1" id="KW-0732">Signal</keyword>
<dbReference type="Proteomes" id="UP001297092">
    <property type="component" value="Unassembled WGS sequence"/>
</dbReference>
<accession>A0ABS5S8P3</accession>
<keyword evidence="3" id="KW-1185">Reference proteome</keyword>
<gene>
    <name evidence="2" type="ORF">KIV10_08635</name>
</gene>
<comment type="caution">
    <text evidence="2">The sequence shown here is derived from an EMBL/GenBank/DDBJ whole genome shotgun (WGS) entry which is preliminary data.</text>
</comment>
<feature type="signal peptide" evidence="1">
    <location>
        <begin position="1"/>
        <end position="20"/>
    </location>
</feature>
<protein>
    <submittedName>
        <fullName evidence="2">Uncharacterized protein</fullName>
    </submittedName>
</protein>
<proteinExistence type="predicted"/>
<reference evidence="2 3" key="1">
    <citation type="submission" date="2021-05" db="EMBL/GenBank/DDBJ databases">
        <title>Aequorivita echinoideorum JCM 30378 genome.</title>
        <authorList>
            <person name="Zhang H."/>
            <person name="Li C."/>
        </authorList>
    </citation>
    <scope>NUCLEOTIDE SEQUENCE [LARGE SCALE GENOMIC DNA]</scope>
    <source>
        <strain evidence="2 3">JCM30378</strain>
    </source>
</reference>
<evidence type="ECO:0000256" key="1">
    <source>
        <dbReference type="SAM" id="SignalP"/>
    </source>
</evidence>
<dbReference type="EMBL" id="JAHCTB010000003">
    <property type="protein sequence ID" value="MBT0608245.1"/>
    <property type="molecule type" value="Genomic_DNA"/>
</dbReference>
<feature type="chain" id="PRO_5045920338" evidence="1">
    <location>
        <begin position="21"/>
        <end position="315"/>
    </location>
</feature>
<dbReference type="RefSeq" id="WP_214113114.1">
    <property type="nucleotide sequence ID" value="NZ_JAHCTB010000003.1"/>
</dbReference>
<organism evidence="2 3">
    <name type="scientific">Aequorivita echinoideorum</name>
    <dbReference type="NCBI Taxonomy" id="1549647"/>
    <lineage>
        <taxon>Bacteria</taxon>
        <taxon>Pseudomonadati</taxon>
        <taxon>Bacteroidota</taxon>
        <taxon>Flavobacteriia</taxon>
        <taxon>Flavobacteriales</taxon>
        <taxon>Flavobacteriaceae</taxon>
        <taxon>Aequorivita</taxon>
    </lineage>
</organism>
<name>A0ABS5S8P3_9FLAO</name>
<sequence>MKKKNLVPLMLLFFTTAFFAQTTDLARIEYLNIPFSKSDNNISRYRAILQGPIPTNLEKKNFLVVGLEYRYVDINLKDMEDMNAFSGLNQETQLVQDNLVTSVQQMDIYLGYTWKHSENWRFGARAGVKIQSDFEQKLQSDDYIYEAAVYAILDRKNDTVELKKPYRLVLGLSYSTTPGRNFPLPILNYYKEFKPNWTYTLGVPKTNIRHYLNDNHKDALQLFATLDNIYANIQQNFIPTSPQNVTNAFAESIQQTIVIGGLGYEHFFTDHLLLYVYAAHSVYNDFRLEDGDGEKIYIINDELSPYLRTGFKFKF</sequence>
<evidence type="ECO:0000313" key="3">
    <source>
        <dbReference type="Proteomes" id="UP001297092"/>
    </source>
</evidence>
<evidence type="ECO:0000313" key="2">
    <source>
        <dbReference type="EMBL" id="MBT0608245.1"/>
    </source>
</evidence>